<keyword evidence="8" id="KW-0963">Cytoplasm</keyword>
<feature type="binding site" description="in other chain" evidence="8">
    <location>
        <position position="304"/>
    </location>
    <ligand>
        <name>IMP</name>
        <dbReference type="ChEBI" id="CHEBI:58053"/>
        <note>ligand shared between dimeric partners</note>
    </ligand>
</feature>
<feature type="active site" description="Proton acceptor" evidence="8">
    <location>
        <position position="14"/>
    </location>
</feature>
<dbReference type="SUPFAM" id="SSF52540">
    <property type="entry name" value="P-loop containing nucleoside triphosphate hydrolases"/>
    <property type="match status" value="1"/>
</dbReference>
<dbReference type="InterPro" id="IPR018220">
    <property type="entry name" value="Adenylosuccin_syn_GTP-bd"/>
</dbReference>
<feature type="binding site" evidence="8">
    <location>
        <begin position="41"/>
        <end position="43"/>
    </location>
    <ligand>
        <name>GTP</name>
        <dbReference type="ChEBI" id="CHEBI:37565"/>
    </ligand>
</feature>
<feature type="binding site" evidence="8">
    <location>
        <begin position="13"/>
        <end position="19"/>
    </location>
    <ligand>
        <name>GTP</name>
        <dbReference type="ChEBI" id="CHEBI:37565"/>
    </ligand>
</feature>
<dbReference type="CDD" id="cd03108">
    <property type="entry name" value="AdSS"/>
    <property type="match status" value="1"/>
</dbReference>
<feature type="binding site" evidence="8">
    <location>
        <begin position="332"/>
        <end position="334"/>
    </location>
    <ligand>
        <name>GTP</name>
        <dbReference type="ChEBI" id="CHEBI:37565"/>
    </ligand>
</feature>
<comment type="catalytic activity">
    <reaction evidence="8 10">
        <text>IMP + L-aspartate + GTP = N(6)-(1,2-dicarboxyethyl)-AMP + GDP + phosphate + 2 H(+)</text>
        <dbReference type="Rhea" id="RHEA:15753"/>
        <dbReference type="ChEBI" id="CHEBI:15378"/>
        <dbReference type="ChEBI" id="CHEBI:29991"/>
        <dbReference type="ChEBI" id="CHEBI:37565"/>
        <dbReference type="ChEBI" id="CHEBI:43474"/>
        <dbReference type="ChEBI" id="CHEBI:57567"/>
        <dbReference type="ChEBI" id="CHEBI:58053"/>
        <dbReference type="ChEBI" id="CHEBI:58189"/>
        <dbReference type="EC" id="6.3.4.4"/>
    </reaction>
</comment>
<evidence type="ECO:0000313" key="12">
    <source>
        <dbReference type="Proteomes" id="UP000282060"/>
    </source>
</evidence>
<keyword evidence="4 8" id="KW-0547">Nucleotide-binding</keyword>
<dbReference type="InterPro" id="IPR033128">
    <property type="entry name" value="Adenylosuccin_syn_Lys_AS"/>
</dbReference>
<feature type="active site" description="Proton donor" evidence="8">
    <location>
        <position position="42"/>
    </location>
</feature>
<dbReference type="Pfam" id="PF00709">
    <property type="entry name" value="Adenylsucc_synt"/>
    <property type="match status" value="1"/>
</dbReference>
<dbReference type="NCBIfam" id="TIGR00184">
    <property type="entry name" value="purA"/>
    <property type="match status" value="1"/>
</dbReference>
<dbReference type="InterPro" id="IPR042110">
    <property type="entry name" value="Adenylosuccinate_synth_dom2"/>
</dbReference>
<reference evidence="11 12" key="1">
    <citation type="submission" date="2018-12" db="EMBL/GenBank/DDBJ databases">
        <authorList>
            <person name="Yu L."/>
        </authorList>
    </citation>
    <scope>NUCLEOTIDE SEQUENCE [LARGE SCALE GENOMIC DNA]</scope>
    <source>
        <strain evidence="11 12">HAW-EB5</strain>
    </source>
</reference>
<dbReference type="GO" id="GO:0005525">
    <property type="term" value="F:GTP binding"/>
    <property type="evidence" value="ECO:0007669"/>
    <property type="project" value="UniProtKB-UniRule"/>
</dbReference>
<dbReference type="FunFam" id="3.90.170.10:FF:000001">
    <property type="entry name" value="Adenylosuccinate synthetase"/>
    <property type="match status" value="1"/>
</dbReference>
<dbReference type="FunFam" id="1.10.300.10:FF:000001">
    <property type="entry name" value="Adenylosuccinate synthetase"/>
    <property type="match status" value="1"/>
</dbReference>
<feature type="binding site" evidence="8">
    <location>
        <begin position="415"/>
        <end position="417"/>
    </location>
    <ligand>
        <name>GTP</name>
        <dbReference type="ChEBI" id="CHEBI:37565"/>
    </ligand>
</feature>
<keyword evidence="2 8" id="KW-0436">Ligase</keyword>
<dbReference type="SMART" id="SM00788">
    <property type="entry name" value="Adenylsucc_synt"/>
    <property type="match status" value="1"/>
</dbReference>
<dbReference type="NCBIfam" id="NF002223">
    <property type="entry name" value="PRK01117.1"/>
    <property type="match status" value="1"/>
</dbReference>
<comment type="subunit">
    <text evidence="1 8">Homodimer.</text>
</comment>
<dbReference type="EMBL" id="RXNV01000023">
    <property type="protein sequence ID" value="RTR26184.1"/>
    <property type="molecule type" value="Genomic_DNA"/>
</dbReference>
<comment type="function">
    <text evidence="8">Plays an important role in the de novo pathway of purine nucleotide biosynthesis. Catalyzes the first committed step in the biosynthesis of AMP from IMP.</text>
</comment>
<keyword evidence="12" id="KW-1185">Reference proteome</keyword>
<dbReference type="InterPro" id="IPR027417">
    <property type="entry name" value="P-loop_NTPase"/>
</dbReference>
<feature type="active site" evidence="9">
    <location>
        <position position="141"/>
    </location>
</feature>
<feature type="binding site" evidence="8">
    <location>
        <begin position="300"/>
        <end position="306"/>
    </location>
    <ligand>
        <name>substrate</name>
    </ligand>
</feature>
<dbReference type="OrthoDB" id="9807553at2"/>
<protein>
    <recommendedName>
        <fullName evidence="8 10">Adenylosuccinate synthetase</fullName>
        <shortName evidence="8">AMPSase</shortName>
        <shortName evidence="8">AdSS</shortName>
        <ecNumber evidence="8 10">6.3.4.4</ecNumber>
    </recommendedName>
    <alternativeName>
        <fullName evidence="8">IMP--aspartate ligase</fullName>
    </alternativeName>
</protein>
<organism evidence="11 12">
    <name type="scientific">Shewanella atlantica</name>
    <dbReference type="NCBI Taxonomy" id="271099"/>
    <lineage>
        <taxon>Bacteria</taxon>
        <taxon>Pseudomonadati</taxon>
        <taxon>Pseudomonadota</taxon>
        <taxon>Gammaproteobacteria</taxon>
        <taxon>Alteromonadales</taxon>
        <taxon>Shewanellaceae</taxon>
        <taxon>Shewanella</taxon>
    </lineage>
</organism>
<evidence type="ECO:0000256" key="9">
    <source>
        <dbReference type="PROSITE-ProRule" id="PRU10134"/>
    </source>
</evidence>
<evidence type="ECO:0000256" key="5">
    <source>
        <dbReference type="ARBA" id="ARBA00022755"/>
    </source>
</evidence>
<evidence type="ECO:0000256" key="1">
    <source>
        <dbReference type="ARBA" id="ARBA00011738"/>
    </source>
</evidence>
<feature type="binding site" description="in other chain" evidence="8">
    <location>
        <position position="225"/>
    </location>
    <ligand>
        <name>IMP</name>
        <dbReference type="ChEBI" id="CHEBI:58053"/>
        <note>ligand shared between dimeric partners</note>
    </ligand>
</feature>
<feature type="binding site" evidence="8">
    <location>
        <position position="144"/>
    </location>
    <ligand>
        <name>IMP</name>
        <dbReference type="ChEBI" id="CHEBI:58053"/>
        <note>ligand shared between dimeric partners</note>
    </ligand>
</feature>
<comment type="pathway">
    <text evidence="8 10">Purine metabolism; AMP biosynthesis via de novo pathway; AMP from IMP: step 1/2.</text>
</comment>
<accession>A0A431VSR9</accession>
<dbReference type="GO" id="GO:0000287">
    <property type="term" value="F:magnesium ion binding"/>
    <property type="evidence" value="ECO:0007669"/>
    <property type="project" value="UniProtKB-UniRule"/>
</dbReference>
<comment type="caution">
    <text evidence="11">The sequence shown here is derived from an EMBL/GenBank/DDBJ whole genome shotgun (WGS) entry which is preliminary data.</text>
</comment>
<dbReference type="InterPro" id="IPR042109">
    <property type="entry name" value="Adenylosuccinate_synth_dom1"/>
</dbReference>
<evidence type="ECO:0000256" key="8">
    <source>
        <dbReference type="HAMAP-Rule" id="MF_00011"/>
    </source>
</evidence>
<name>A0A431VSR9_9GAMM</name>
<keyword evidence="3 8" id="KW-0479">Metal-binding</keyword>
<dbReference type="UniPathway" id="UPA00075">
    <property type="reaction ID" value="UER00335"/>
</dbReference>
<dbReference type="InterPro" id="IPR001114">
    <property type="entry name" value="Adenylosuccinate_synthetase"/>
</dbReference>
<feature type="binding site" evidence="8">
    <location>
        <position position="306"/>
    </location>
    <ligand>
        <name>GTP</name>
        <dbReference type="ChEBI" id="CHEBI:37565"/>
    </ligand>
</feature>
<dbReference type="Gene3D" id="1.10.300.10">
    <property type="entry name" value="Adenylosuccinate Synthetase, subunit A, domain 2"/>
    <property type="match status" value="1"/>
</dbReference>
<evidence type="ECO:0000256" key="6">
    <source>
        <dbReference type="ARBA" id="ARBA00022842"/>
    </source>
</evidence>
<feature type="binding site" evidence="8">
    <location>
        <position position="41"/>
    </location>
    <ligand>
        <name>Mg(2+)</name>
        <dbReference type="ChEBI" id="CHEBI:18420"/>
    </ligand>
</feature>
<dbReference type="GO" id="GO:0046040">
    <property type="term" value="P:IMP metabolic process"/>
    <property type="evidence" value="ECO:0007669"/>
    <property type="project" value="TreeGrafter"/>
</dbReference>
<dbReference type="Gene3D" id="3.90.170.10">
    <property type="entry name" value="Adenylosuccinate Synthetase, subunit A, domain 3"/>
    <property type="match status" value="1"/>
</dbReference>
<evidence type="ECO:0000313" key="11">
    <source>
        <dbReference type="EMBL" id="RTR26184.1"/>
    </source>
</evidence>
<dbReference type="EC" id="6.3.4.4" evidence="8 10"/>
<dbReference type="InterPro" id="IPR042111">
    <property type="entry name" value="Adenylosuccinate_synth_dom3"/>
</dbReference>
<keyword evidence="6 8" id="KW-0460">Magnesium</keyword>
<proteinExistence type="inferred from homology"/>
<feature type="binding site" description="in other chain" evidence="8">
    <location>
        <position position="240"/>
    </location>
    <ligand>
        <name>IMP</name>
        <dbReference type="ChEBI" id="CHEBI:58053"/>
        <note>ligand shared between dimeric partners</note>
    </ligand>
</feature>
<dbReference type="Gene3D" id="3.40.440.10">
    <property type="entry name" value="Adenylosuccinate Synthetase, subunit A, domain 1"/>
    <property type="match status" value="1"/>
</dbReference>
<dbReference type="RefSeq" id="WP_126508166.1">
    <property type="nucleotide sequence ID" value="NZ_RXNV01000023.1"/>
</dbReference>
<feature type="binding site" evidence="8">
    <location>
        <position position="14"/>
    </location>
    <ligand>
        <name>Mg(2+)</name>
        <dbReference type="ChEBI" id="CHEBI:18420"/>
    </ligand>
</feature>
<keyword evidence="7 8" id="KW-0342">GTP-binding</keyword>
<evidence type="ECO:0000256" key="4">
    <source>
        <dbReference type="ARBA" id="ARBA00022741"/>
    </source>
</evidence>
<keyword evidence="5 8" id="KW-0658">Purine biosynthesis</keyword>
<comment type="similarity">
    <text evidence="8 10">Belongs to the adenylosuccinate synthetase family.</text>
</comment>
<feature type="binding site" description="in other chain" evidence="8">
    <location>
        <begin position="39"/>
        <end position="42"/>
    </location>
    <ligand>
        <name>IMP</name>
        <dbReference type="ChEBI" id="CHEBI:58053"/>
        <note>ligand shared between dimeric partners</note>
    </ligand>
</feature>
<dbReference type="GO" id="GO:0044208">
    <property type="term" value="P:'de novo' AMP biosynthetic process"/>
    <property type="evidence" value="ECO:0007669"/>
    <property type="project" value="UniProtKB-UniRule"/>
</dbReference>
<dbReference type="PROSITE" id="PS01266">
    <property type="entry name" value="ADENYLOSUCCIN_SYN_1"/>
    <property type="match status" value="1"/>
</dbReference>
<feature type="binding site" description="in other chain" evidence="8">
    <location>
        <begin position="14"/>
        <end position="17"/>
    </location>
    <ligand>
        <name>IMP</name>
        <dbReference type="ChEBI" id="CHEBI:58053"/>
        <note>ligand shared between dimeric partners</note>
    </ligand>
</feature>
<feature type="binding site" description="in other chain" evidence="8">
    <location>
        <position position="130"/>
    </location>
    <ligand>
        <name>IMP</name>
        <dbReference type="ChEBI" id="CHEBI:58053"/>
        <note>ligand shared between dimeric partners</note>
    </ligand>
</feature>
<dbReference type="AlphaFoldDB" id="A0A431VSR9"/>
<dbReference type="PROSITE" id="PS00513">
    <property type="entry name" value="ADENYLOSUCCIN_SYN_2"/>
    <property type="match status" value="1"/>
</dbReference>
<evidence type="ECO:0000256" key="7">
    <source>
        <dbReference type="ARBA" id="ARBA00023134"/>
    </source>
</evidence>
<evidence type="ECO:0000256" key="2">
    <source>
        <dbReference type="ARBA" id="ARBA00022598"/>
    </source>
</evidence>
<dbReference type="GO" id="GO:0005737">
    <property type="term" value="C:cytoplasm"/>
    <property type="evidence" value="ECO:0007669"/>
    <property type="project" value="UniProtKB-SubCell"/>
</dbReference>
<dbReference type="HAMAP" id="MF_00011">
    <property type="entry name" value="Adenylosucc_synth"/>
    <property type="match status" value="1"/>
</dbReference>
<dbReference type="PANTHER" id="PTHR11846">
    <property type="entry name" value="ADENYLOSUCCINATE SYNTHETASE"/>
    <property type="match status" value="1"/>
</dbReference>
<gene>
    <name evidence="8" type="primary">purA</name>
    <name evidence="11" type="ORF">EKG39_22185</name>
</gene>
<sequence length="431" mass="46878">MGKNVVVLGTQWGDEGKGKIVDLLTEQAKYVVRYQGGHNAGHTLVIDGDKTVLHLIPSGILRDNVKCIIGNGVVLAPDALMTEINMLKERGVPVEERLLISEACPLILPFHCALDVAREKARGNNAIGTTGRGIGPAYEDKVSRRGLRVGDLFDAELFAEKLKEVMAYHNFMLTEYYKCDEVSYEKTLKDALAIADYLKSMCVDVTELLDQARKAGEPILFEGAQGTLLDIDHGTYPFVTSSNTTAGGVATGSGFGPRHLDYVLGIMKAYTTRVGAGPFPTELDDEIGDYLGTKGHEFGATTGRKRRPGWLDVVAMKRAVQINSVSGFCLTKLDVLDGLKEVKICVGYEYPDGTVATVTPLAAEGYEQVTPVLETMPGWSENTFGATSVEQLPQAALNYIKRLEELLETPIDIISTGPDRNETMILVNPFS</sequence>
<comment type="cofactor">
    <cofactor evidence="8">
        <name>Mg(2+)</name>
        <dbReference type="ChEBI" id="CHEBI:18420"/>
    </cofactor>
    <text evidence="8">Binds 1 Mg(2+) ion per subunit.</text>
</comment>
<dbReference type="Proteomes" id="UP000282060">
    <property type="component" value="Unassembled WGS sequence"/>
</dbReference>
<evidence type="ECO:0000256" key="10">
    <source>
        <dbReference type="RuleBase" id="RU000520"/>
    </source>
</evidence>
<comment type="subcellular location">
    <subcellularLocation>
        <location evidence="8">Cytoplasm</location>
    </subcellularLocation>
</comment>
<evidence type="ECO:0000256" key="3">
    <source>
        <dbReference type="ARBA" id="ARBA00022723"/>
    </source>
</evidence>
<dbReference type="PANTHER" id="PTHR11846:SF0">
    <property type="entry name" value="ADENYLOSUCCINATE SYNTHETASE"/>
    <property type="match status" value="1"/>
</dbReference>
<dbReference type="GO" id="GO:0004019">
    <property type="term" value="F:adenylosuccinate synthase activity"/>
    <property type="evidence" value="ECO:0007669"/>
    <property type="project" value="UniProtKB-UniRule"/>
</dbReference>